<gene>
    <name evidence="2" type="ORF">O181_015134</name>
</gene>
<sequence>MSKTHILQDRPDLRQELMLSSLQHQEHLLMGPQKFLNQGFIWTEDQSWNGKHHPEGRKKTRRSKSFSGVVEDFPGISRTTLKGPGEDDAEEEENTLEGEEYDSTEATPTPVGSSQGISGPTLA</sequence>
<protein>
    <submittedName>
        <fullName evidence="2">Uncharacterized protein</fullName>
    </submittedName>
</protein>
<evidence type="ECO:0000313" key="2">
    <source>
        <dbReference type="EMBL" id="MBW0475419.1"/>
    </source>
</evidence>
<keyword evidence="3" id="KW-1185">Reference proteome</keyword>
<evidence type="ECO:0000313" key="3">
    <source>
        <dbReference type="Proteomes" id="UP000765509"/>
    </source>
</evidence>
<feature type="compositionally biased region" description="Acidic residues" evidence="1">
    <location>
        <begin position="86"/>
        <end position="103"/>
    </location>
</feature>
<reference evidence="2" key="1">
    <citation type="submission" date="2021-03" db="EMBL/GenBank/DDBJ databases">
        <title>Draft genome sequence of rust myrtle Austropuccinia psidii MF-1, a brazilian biotype.</title>
        <authorList>
            <person name="Quecine M.C."/>
            <person name="Pachon D.M.R."/>
            <person name="Bonatelli M.L."/>
            <person name="Correr F.H."/>
            <person name="Franceschini L.M."/>
            <person name="Leite T.F."/>
            <person name="Margarido G.R.A."/>
            <person name="Almeida C.A."/>
            <person name="Ferrarezi J.A."/>
            <person name="Labate C.A."/>
        </authorList>
    </citation>
    <scope>NUCLEOTIDE SEQUENCE</scope>
    <source>
        <strain evidence="2">MF-1</strain>
    </source>
</reference>
<accession>A0A9Q3GQJ2</accession>
<dbReference type="Proteomes" id="UP000765509">
    <property type="component" value="Unassembled WGS sequence"/>
</dbReference>
<feature type="compositionally biased region" description="Basic residues" evidence="1">
    <location>
        <begin position="50"/>
        <end position="64"/>
    </location>
</feature>
<dbReference type="EMBL" id="AVOT02004098">
    <property type="protein sequence ID" value="MBW0475419.1"/>
    <property type="molecule type" value="Genomic_DNA"/>
</dbReference>
<organism evidence="2 3">
    <name type="scientific">Austropuccinia psidii MF-1</name>
    <dbReference type="NCBI Taxonomy" id="1389203"/>
    <lineage>
        <taxon>Eukaryota</taxon>
        <taxon>Fungi</taxon>
        <taxon>Dikarya</taxon>
        <taxon>Basidiomycota</taxon>
        <taxon>Pucciniomycotina</taxon>
        <taxon>Pucciniomycetes</taxon>
        <taxon>Pucciniales</taxon>
        <taxon>Sphaerophragmiaceae</taxon>
        <taxon>Austropuccinia</taxon>
    </lineage>
</organism>
<comment type="caution">
    <text evidence="2">The sequence shown here is derived from an EMBL/GenBank/DDBJ whole genome shotgun (WGS) entry which is preliminary data.</text>
</comment>
<feature type="compositionally biased region" description="Polar residues" evidence="1">
    <location>
        <begin position="104"/>
        <end position="123"/>
    </location>
</feature>
<proteinExistence type="predicted"/>
<name>A0A9Q3GQJ2_9BASI</name>
<dbReference type="AlphaFoldDB" id="A0A9Q3GQJ2"/>
<evidence type="ECO:0000256" key="1">
    <source>
        <dbReference type="SAM" id="MobiDB-lite"/>
    </source>
</evidence>
<feature type="region of interest" description="Disordered" evidence="1">
    <location>
        <begin position="47"/>
        <end position="123"/>
    </location>
</feature>